<dbReference type="PANTHER" id="PTHR42891">
    <property type="entry name" value="D-GLYCERO-BETA-D-MANNO-HEPTOSE-1,7-BISPHOSPHATE 7-PHOSPHATASE"/>
    <property type="match status" value="1"/>
</dbReference>
<keyword evidence="6 9" id="KW-0378">Hydrolase</keyword>
<dbReference type="NCBIfam" id="TIGR00213">
    <property type="entry name" value="GmhB_yaeD"/>
    <property type="match status" value="1"/>
</dbReference>
<evidence type="ECO:0000313" key="11">
    <source>
        <dbReference type="Proteomes" id="UP000251311"/>
    </source>
</evidence>
<dbReference type="InterPro" id="IPR023214">
    <property type="entry name" value="HAD_sf"/>
</dbReference>
<accession>A0ABX5JHW0</accession>
<dbReference type="InterPro" id="IPR006543">
    <property type="entry name" value="Histidinol-phos"/>
</dbReference>
<comment type="similarity">
    <text evidence="9">Belongs to the gmhB family.</text>
</comment>
<keyword evidence="5" id="KW-0479">Metal-binding</keyword>
<dbReference type="InterPro" id="IPR036412">
    <property type="entry name" value="HAD-like_sf"/>
</dbReference>
<dbReference type="InterPro" id="IPR004446">
    <property type="entry name" value="Heptose_bisP_phosphatase"/>
</dbReference>
<dbReference type="NCBIfam" id="NF006506">
    <property type="entry name" value="PRK08942.1"/>
    <property type="match status" value="1"/>
</dbReference>
<comment type="cofactor">
    <cofactor evidence="1">
        <name>Mg(2+)</name>
        <dbReference type="ChEBI" id="CHEBI:18420"/>
    </cofactor>
</comment>
<evidence type="ECO:0000256" key="2">
    <source>
        <dbReference type="ARBA" id="ARBA00004496"/>
    </source>
</evidence>
<keyword evidence="4 9" id="KW-0963">Cytoplasm</keyword>
<evidence type="ECO:0000256" key="9">
    <source>
        <dbReference type="PIRNR" id="PIRNR004682"/>
    </source>
</evidence>
<dbReference type="CDD" id="cd07503">
    <property type="entry name" value="HAD_HisB-N"/>
    <property type="match status" value="1"/>
</dbReference>
<evidence type="ECO:0000256" key="4">
    <source>
        <dbReference type="ARBA" id="ARBA00022490"/>
    </source>
</evidence>
<dbReference type="NCBIfam" id="TIGR01656">
    <property type="entry name" value="Histidinol-ppas"/>
    <property type="match status" value="1"/>
</dbReference>
<sequence>MIIFNKQYIRKGFFIQTNKKKIIYLDRDGVINKDFGYVYEIDKFEFISGVLEACKHFINLGYEIVVVTNQSGIGRNYYTKEDFIKLTNWMKSEFKKNGIDILNVYFCPHAPEENCSCRKPQIGMITQSLNDFDIDLQKSWLIGDKMSDIQTAISANIPNKILISKEKEDKVLHVVETLFDTINIIKQ</sequence>
<keyword evidence="7 9" id="KW-0119">Carbohydrate metabolism</keyword>
<dbReference type="PIRSF" id="PIRSF004682">
    <property type="entry name" value="GmhB"/>
    <property type="match status" value="1"/>
</dbReference>
<comment type="caution">
    <text evidence="10">The sequence shown here is derived from an EMBL/GenBank/DDBJ whole genome shotgun (WGS) entry which is preliminary data.</text>
</comment>
<evidence type="ECO:0000256" key="6">
    <source>
        <dbReference type="ARBA" id="ARBA00022801"/>
    </source>
</evidence>
<dbReference type="PANTHER" id="PTHR42891:SF1">
    <property type="entry name" value="D-GLYCERO-BETA-D-MANNO-HEPTOSE-1,7-BISPHOSPHATE 7-PHOSPHATASE"/>
    <property type="match status" value="1"/>
</dbReference>
<dbReference type="InterPro" id="IPR013954">
    <property type="entry name" value="PNK3P"/>
</dbReference>
<dbReference type="Gene3D" id="3.40.50.1000">
    <property type="entry name" value="HAD superfamily/HAD-like"/>
    <property type="match status" value="1"/>
</dbReference>
<reference evidence="10 11" key="1">
    <citation type="submission" date="2017-02" db="EMBL/GenBank/DDBJ databases">
        <title>Arcobacter lacus sp. nov., a new species isolated from reclaimed water.</title>
        <authorList>
            <person name="Figueras M.J."/>
            <person name="Perez-Cataluna A."/>
            <person name="Salas-Masso N."/>
        </authorList>
    </citation>
    <scope>NUCLEOTIDE SEQUENCE [LARGE SCALE GENOMIC DNA]</scope>
    <source>
        <strain evidence="10 11">RW43-9</strain>
    </source>
</reference>
<comment type="subunit">
    <text evidence="3">Monomer.</text>
</comment>
<name>A0ABX5JHW0_9BACT</name>
<dbReference type="NCBIfam" id="TIGR01662">
    <property type="entry name" value="HAD-SF-IIIA"/>
    <property type="match status" value="1"/>
</dbReference>
<dbReference type="SUPFAM" id="SSF56784">
    <property type="entry name" value="HAD-like"/>
    <property type="match status" value="1"/>
</dbReference>
<dbReference type="Proteomes" id="UP000251311">
    <property type="component" value="Unassembled WGS sequence"/>
</dbReference>
<dbReference type="EMBL" id="MUXF01000014">
    <property type="protein sequence ID" value="PUE65645.1"/>
    <property type="molecule type" value="Genomic_DNA"/>
</dbReference>
<dbReference type="Pfam" id="PF08645">
    <property type="entry name" value="PNK3P"/>
    <property type="match status" value="1"/>
</dbReference>
<evidence type="ECO:0000256" key="5">
    <source>
        <dbReference type="ARBA" id="ARBA00022723"/>
    </source>
</evidence>
<evidence type="ECO:0000256" key="3">
    <source>
        <dbReference type="ARBA" id="ARBA00011245"/>
    </source>
</evidence>
<comment type="subcellular location">
    <subcellularLocation>
        <location evidence="2 9">Cytoplasm</location>
    </subcellularLocation>
</comment>
<gene>
    <name evidence="10" type="ORF">B0175_07180</name>
</gene>
<dbReference type="InterPro" id="IPR006549">
    <property type="entry name" value="HAD-SF_hydro_IIIA"/>
</dbReference>
<evidence type="ECO:0000256" key="7">
    <source>
        <dbReference type="ARBA" id="ARBA00023277"/>
    </source>
</evidence>
<keyword evidence="11" id="KW-1185">Reference proteome</keyword>
<proteinExistence type="inferred from homology"/>
<dbReference type="EC" id="3.1.3.-" evidence="9"/>
<evidence type="ECO:0000256" key="8">
    <source>
        <dbReference type="ARBA" id="ARBA00031828"/>
    </source>
</evidence>
<protein>
    <recommendedName>
        <fullName evidence="8 9">D,D-heptose 1,7-bisphosphate phosphatase</fullName>
        <ecNumber evidence="9">3.1.3.-</ecNumber>
    </recommendedName>
</protein>
<evidence type="ECO:0000256" key="1">
    <source>
        <dbReference type="ARBA" id="ARBA00001946"/>
    </source>
</evidence>
<evidence type="ECO:0000313" key="10">
    <source>
        <dbReference type="EMBL" id="PUE65645.1"/>
    </source>
</evidence>
<organism evidence="10 11">
    <name type="scientific">Arcobacter lacus</name>
    <dbReference type="NCBI Taxonomy" id="1912876"/>
    <lineage>
        <taxon>Bacteria</taxon>
        <taxon>Pseudomonadati</taxon>
        <taxon>Campylobacterota</taxon>
        <taxon>Epsilonproteobacteria</taxon>
        <taxon>Campylobacterales</taxon>
        <taxon>Arcobacteraceae</taxon>
        <taxon>Arcobacter</taxon>
    </lineage>
</organism>
<dbReference type="RefSeq" id="WP_108527952.1">
    <property type="nucleotide sequence ID" value="NZ_MUXF01000014.1"/>
</dbReference>